<name>A0A0U5ALA4_9BACT</name>
<organism evidence="1 2">
    <name type="scientific">Caldimicrobium thiodismutans</name>
    <dbReference type="NCBI Taxonomy" id="1653476"/>
    <lineage>
        <taxon>Bacteria</taxon>
        <taxon>Pseudomonadati</taxon>
        <taxon>Thermodesulfobacteriota</taxon>
        <taxon>Thermodesulfobacteria</taxon>
        <taxon>Thermodesulfobacteriales</taxon>
        <taxon>Thermodesulfobacteriaceae</taxon>
        <taxon>Caldimicrobium</taxon>
    </lineage>
</organism>
<dbReference type="EMBL" id="AP014945">
    <property type="protein sequence ID" value="BAU22836.1"/>
    <property type="molecule type" value="Genomic_DNA"/>
</dbReference>
<protein>
    <recommendedName>
        <fullName evidence="3">Pilus assembly protein PilP</fullName>
    </recommendedName>
</protein>
<dbReference type="OrthoDB" id="9802436at2"/>
<gene>
    <name evidence="1" type="ORF">THC_0441</name>
</gene>
<reference evidence="2" key="2">
    <citation type="journal article" date="2016" name="Int. J. Syst. Evol. Microbiol.">
        <title>Caldimicrobium thiodismutans sp. nov., a sulfur-disproportionating bacterium isolated from a hot spring.</title>
        <authorList>
            <person name="Kojima H."/>
            <person name="Umezawa K."/>
            <person name="Fukui M."/>
        </authorList>
    </citation>
    <scope>NUCLEOTIDE SEQUENCE [LARGE SCALE GENOMIC DNA]</scope>
    <source>
        <strain evidence="2">TF1</strain>
    </source>
</reference>
<keyword evidence="2" id="KW-1185">Reference proteome</keyword>
<reference evidence="1 2" key="1">
    <citation type="journal article" date="2016" name="Int. J. Syst. Evol. Microbiol.">
        <title>Caldimicrobium thiodismutans sp. nov., a sulfur-disproportionating bacterium isolated from a hot spring, and emended description of the genus Caldimicrobium.</title>
        <authorList>
            <person name="Kojima H."/>
            <person name="Umezawa K."/>
            <person name="Fukui M."/>
        </authorList>
    </citation>
    <scope>NUCLEOTIDE SEQUENCE [LARGE SCALE GENOMIC DNA]</scope>
    <source>
        <strain evidence="1 2">TF1</strain>
    </source>
</reference>
<evidence type="ECO:0000313" key="1">
    <source>
        <dbReference type="EMBL" id="BAU22836.1"/>
    </source>
</evidence>
<dbReference type="STRING" id="1653476.THC_0441"/>
<dbReference type="AlphaFoldDB" id="A0A0U5ALA4"/>
<evidence type="ECO:0008006" key="3">
    <source>
        <dbReference type="Google" id="ProtNLM"/>
    </source>
</evidence>
<dbReference type="Gene3D" id="2.30.30.830">
    <property type="match status" value="1"/>
</dbReference>
<sequence length="156" mass="18119">MNKLIVLLNIFLITFFLHSCKKTEEVKDQTIQPKIPVIKDQELEKWKESIKKEVYSIDINNLQNPFMTPKTYKILTQKEETIPLELVGILKKNGKKMALLQDPTRKGYILKEGDKIGKATIKEIGTDYLIIEEISENLFGVKSKKTKKITLKKERL</sequence>
<proteinExistence type="predicted"/>
<dbReference type="Proteomes" id="UP000068196">
    <property type="component" value="Chromosome"/>
</dbReference>
<accession>A0A0U5ALA4</accession>
<evidence type="ECO:0000313" key="2">
    <source>
        <dbReference type="Proteomes" id="UP000068196"/>
    </source>
</evidence>
<dbReference type="KEGG" id="cthi:THC_0441"/>
<dbReference type="RefSeq" id="WP_068512717.1">
    <property type="nucleotide sequence ID" value="NZ_AP014945.1"/>
</dbReference>